<feature type="compositionally biased region" description="Polar residues" evidence="2">
    <location>
        <begin position="267"/>
        <end position="286"/>
    </location>
</feature>
<dbReference type="PANTHER" id="PTHR15276">
    <property type="entry name" value="H4 D10S170 PROTEIN-RELATED"/>
    <property type="match status" value="1"/>
</dbReference>
<dbReference type="PANTHER" id="PTHR15276:SF0">
    <property type="entry name" value="COILED-COIL DOMAIN-CONTAINING PROTEIN 6"/>
    <property type="match status" value="1"/>
</dbReference>
<feature type="region of interest" description="Disordered" evidence="2">
    <location>
        <begin position="264"/>
        <end position="384"/>
    </location>
</feature>
<dbReference type="InterPro" id="IPR019152">
    <property type="entry name" value="DUF2046"/>
</dbReference>
<evidence type="ECO:0000256" key="1">
    <source>
        <dbReference type="SAM" id="Coils"/>
    </source>
</evidence>
<feature type="compositionally biased region" description="Basic and acidic residues" evidence="2">
    <location>
        <begin position="329"/>
        <end position="339"/>
    </location>
</feature>
<sequence length="384" mass="43824">MTTVAYPSMRVKALLDALEAERLTCKHREAELLRKDEEIKKAKSDAGHLQACIEEGEEFIANNLLRRLEKAKKEKEKLATQVENEEDFLTNTLQKRLDQVRKEKVDLESHLEMEQEYLVNKLQKQLSEVIRQKNALEAKIKEGHGGLISKLEQSLDQYKESLQPQGGQQQERESILHLQTQIRSMQDQQALNDQEAAEFRNKCSELEQRLEEVKQDNFIQQAKAHRFREKLQQLQLQRESELLSSECSDERSFNLRVRKSRDGNLATLRSRSEGTQTAGRSSSSRSLVDRQPRSQSATLKESSNSPYRQFNSQTSPHGTSRSSPRSKSSRSDLRTHTEELLQTSPCVRSGSHGKELGHPKSEPTSANVSPFRPGAGIPGHVIYK</sequence>
<dbReference type="AlphaFoldDB" id="A0A7S1IE76"/>
<protein>
    <submittedName>
        <fullName evidence="3">Uncharacterized protein</fullName>
    </submittedName>
</protein>
<evidence type="ECO:0000256" key="2">
    <source>
        <dbReference type="SAM" id="MobiDB-lite"/>
    </source>
</evidence>
<organism evidence="3">
    <name type="scientific">Eutreptiella gymnastica</name>
    <dbReference type="NCBI Taxonomy" id="73025"/>
    <lineage>
        <taxon>Eukaryota</taxon>
        <taxon>Discoba</taxon>
        <taxon>Euglenozoa</taxon>
        <taxon>Euglenida</taxon>
        <taxon>Spirocuta</taxon>
        <taxon>Euglenophyceae</taxon>
        <taxon>Eutreptiales</taxon>
        <taxon>Eutreptiaceae</taxon>
        <taxon>Eutreptiella</taxon>
    </lineage>
</organism>
<dbReference type="Pfam" id="PF09755">
    <property type="entry name" value="DUF2046"/>
    <property type="match status" value="1"/>
</dbReference>
<dbReference type="EMBL" id="HBGA01056184">
    <property type="protein sequence ID" value="CAD9009578.1"/>
    <property type="molecule type" value="Transcribed_RNA"/>
</dbReference>
<proteinExistence type="predicted"/>
<gene>
    <name evidence="3" type="ORF">EGYM00392_LOCUS20673</name>
</gene>
<name>A0A7S1IE76_9EUGL</name>
<accession>A0A7S1IE76</accession>
<evidence type="ECO:0000313" key="3">
    <source>
        <dbReference type="EMBL" id="CAD9009578.1"/>
    </source>
</evidence>
<reference evidence="3" key="1">
    <citation type="submission" date="2021-01" db="EMBL/GenBank/DDBJ databases">
        <authorList>
            <person name="Corre E."/>
            <person name="Pelletier E."/>
            <person name="Niang G."/>
            <person name="Scheremetjew M."/>
            <person name="Finn R."/>
            <person name="Kale V."/>
            <person name="Holt S."/>
            <person name="Cochrane G."/>
            <person name="Meng A."/>
            <person name="Brown T."/>
            <person name="Cohen L."/>
        </authorList>
    </citation>
    <scope>NUCLEOTIDE SEQUENCE</scope>
    <source>
        <strain evidence="3">NIES-381</strain>
    </source>
</reference>
<feature type="compositionally biased region" description="Basic and acidic residues" evidence="2">
    <location>
        <begin position="352"/>
        <end position="361"/>
    </location>
</feature>
<feature type="coiled-coil region" evidence="1">
    <location>
        <begin position="61"/>
        <end position="139"/>
    </location>
</feature>
<feature type="coiled-coil region" evidence="1">
    <location>
        <begin position="196"/>
        <end position="223"/>
    </location>
</feature>
<feature type="compositionally biased region" description="Polar residues" evidence="2">
    <location>
        <begin position="293"/>
        <end position="319"/>
    </location>
</feature>
<keyword evidence="1" id="KW-0175">Coiled coil</keyword>